<dbReference type="InterPro" id="IPR011856">
    <property type="entry name" value="tRNA_endonuc-like_dom_sf"/>
</dbReference>
<dbReference type="CDD" id="cd22341">
    <property type="entry name" value="NucS-like"/>
    <property type="match status" value="1"/>
</dbReference>
<dbReference type="STRING" id="1157490.EL26_14795"/>
<dbReference type="InterPro" id="IPR056086">
    <property type="entry name" value="DUF7669"/>
</dbReference>
<dbReference type="eggNOG" id="COG1637">
    <property type="taxonomic scope" value="Bacteria"/>
</dbReference>
<evidence type="ECO:0000313" key="5">
    <source>
        <dbReference type="Proteomes" id="UP000027931"/>
    </source>
</evidence>
<reference evidence="4 5" key="1">
    <citation type="journal article" date="2013" name="Int. J. Syst. Evol. Microbiol.">
        <title>Tumebacillus flagellatus sp. nov., an alpha-amylase/pullulanase-producing bacterium isolated from cassava wastewater.</title>
        <authorList>
            <person name="Wang Q."/>
            <person name="Xie N."/>
            <person name="Qin Y."/>
            <person name="Shen N."/>
            <person name="Zhu J."/>
            <person name="Mi H."/>
            <person name="Huang R."/>
        </authorList>
    </citation>
    <scope>NUCLEOTIDE SEQUENCE [LARGE SCALE GENOMIC DNA]</scope>
    <source>
        <strain evidence="4 5">GST4</strain>
    </source>
</reference>
<name>A0A074LN11_9BACL</name>
<comment type="caution">
    <text evidence="4">The sequence shown here is derived from an EMBL/GenBank/DDBJ whole genome shotgun (WGS) entry which is preliminary data.</text>
</comment>
<gene>
    <name evidence="4" type="ORF">EL26_14795</name>
</gene>
<feature type="domain" description="Endonuclease NucS C-terminal" evidence="2">
    <location>
        <begin position="169"/>
        <end position="235"/>
    </location>
</feature>
<dbReference type="InterPro" id="IPR048301">
    <property type="entry name" value="NucS_C"/>
</dbReference>
<evidence type="ECO:0000313" key="4">
    <source>
        <dbReference type="EMBL" id="KEO82504.1"/>
    </source>
</evidence>
<dbReference type="AlphaFoldDB" id="A0A074LN11"/>
<feature type="domain" description="DUF7669" evidence="3">
    <location>
        <begin position="12"/>
        <end position="91"/>
    </location>
</feature>
<dbReference type="GO" id="GO:0003677">
    <property type="term" value="F:DNA binding"/>
    <property type="evidence" value="ECO:0007669"/>
    <property type="project" value="UniProtKB-KW"/>
</dbReference>
<evidence type="ECO:0000259" key="3">
    <source>
        <dbReference type="Pfam" id="PF24706"/>
    </source>
</evidence>
<sequence length="266" mass="30044">MGEMFMERKPYVWQMVKEAVEKCGGKATNAQIRHYIVSKYGNVNENTISCQILTCCVNKESRVNWPENHKPRLANSQYDFLYSTGRGQVELYNPARHGNWEIYSKATGKLSVRQSESSTNPCQQSTEESNMIPAEGRLRDFIVRNLTNQTIGNQKLRIFVDHEGVGGVEYETEVGKIDILTLDEEDNFVVIMLNESVDDDHALANLLRNMGWLKATLSPDRSVKGVLIADTFSANLRYATSLLPEVTLLEYTLQITFSEVAASIHA</sequence>
<keyword evidence="1" id="KW-0238">DNA-binding</keyword>
<dbReference type="InterPro" id="IPR002793">
    <property type="entry name" value="Endonuclease_NucS"/>
</dbReference>
<protein>
    <submittedName>
        <fullName evidence="4">Uncharacterized protein</fullName>
    </submittedName>
</protein>
<organism evidence="4 5">
    <name type="scientific">Tumebacillus flagellatus</name>
    <dbReference type="NCBI Taxonomy" id="1157490"/>
    <lineage>
        <taxon>Bacteria</taxon>
        <taxon>Bacillati</taxon>
        <taxon>Bacillota</taxon>
        <taxon>Bacilli</taxon>
        <taxon>Bacillales</taxon>
        <taxon>Alicyclobacillaceae</taxon>
        <taxon>Tumebacillus</taxon>
    </lineage>
</organism>
<evidence type="ECO:0000256" key="1">
    <source>
        <dbReference type="ARBA" id="ARBA00023125"/>
    </source>
</evidence>
<dbReference type="Pfam" id="PF24706">
    <property type="entry name" value="DUF7669"/>
    <property type="match status" value="1"/>
</dbReference>
<evidence type="ECO:0000259" key="2">
    <source>
        <dbReference type="Pfam" id="PF01939"/>
    </source>
</evidence>
<dbReference type="Pfam" id="PF01939">
    <property type="entry name" value="NucS_C"/>
    <property type="match status" value="1"/>
</dbReference>
<keyword evidence="5" id="KW-1185">Reference proteome</keyword>
<dbReference type="Proteomes" id="UP000027931">
    <property type="component" value="Unassembled WGS sequence"/>
</dbReference>
<dbReference type="GO" id="GO:0004519">
    <property type="term" value="F:endonuclease activity"/>
    <property type="evidence" value="ECO:0007669"/>
    <property type="project" value="InterPro"/>
</dbReference>
<dbReference type="Gene3D" id="3.40.1350.10">
    <property type="match status" value="1"/>
</dbReference>
<accession>A0A074LN11</accession>
<proteinExistence type="predicted"/>
<dbReference type="EMBL" id="JMIR01000021">
    <property type="protein sequence ID" value="KEO82504.1"/>
    <property type="molecule type" value="Genomic_DNA"/>
</dbReference>